<evidence type="ECO:0000256" key="1">
    <source>
        <dbReference type="SAM" id="Phobius"/>
    </source>
</evidence>
<protein>
    <submittedName>
        <fullName evidence="2">Uncharacterized protein</fullName>
    </submittedName>
</protein>
<proteinExistence type="predicted"/>
<dbReference type="InParanoid" id="G9MV42"/>
<dbReference type="RefSeq" id="XP_013955890.1">
    <property type="nucleotide sequence ID" value="XM_014100415.1"/>
</dbReference>
<comment type="caution">
    <text evidence="2">The sequence shown here is derived from an EMBL/GenBank/DDBJ whole genome shotgun (WGS) entry which is preliminary data.</text>
</comment>
<dbReference type="Proteomes" id="UP000007115">
    <property type="component" value="Unassembled WGS sequence"/>
</dbReference>
<reference evidence="2 3" key="1">
    <citation type="journal article" date="2011" name="Genome Biol.">
        <title>Comparative genome sequence analysis underscores mycoparasitism as the ancestral life style of Trichoderma.</title>
        <authorList>
            <person name="Kubicek C.P."/>
            <person name="Herrera-Estrella A."/>
            <person name="Seidl-Seiboth V."/>
            <person name="Martinez D.A."/>
            <person name="Druzhinina I.S."/>
            <person name="Thon M."/>
            <person name="Zeilinger S."/>
            <person name="Casas-Flores S."/>
            <person name="Horwitz B.A."/>
            <person name="Mukherjee P.K."/>
            <person name="Mukherjee M."/>
            <person name="Kredics L."/>
            <person name="Alcaraz L.D."/>
            <person name="Aerts A."/>
            <person name="Antal Z."/>
            <person name="Atanasova L."/>
            <person name="Cervantes-Badillo M.G."/>
            <person name="Challacombe J."/>
            <person name="Chertkov O."/>
            <person name="McCluskey K."/>
            <person name="Coulpier F."/>
            <person name="Deshpande N."/>
            <person name="von Doehren H."/>
            <person name="Ebbole D.J."/>
            <person name="Esquivel-Naranjo E.U."/>
            <person name="Fekete E."/>
            <person name="Flipphi M."/>
            <person name="Glaser F."/>
            <person name="Gomez-Rodriguez E.Y."/>
            <person name="Gruber S."/>
            <person name="Han C."/>
            <person name="Henrissat B."/>
            <person name="Hermosa R."/>
            <person name="Hernandez-Onate M."/>
            <person name="Karaffa L."/>
            <person name="Kosti I."/>
            <person name="Le Crom S."/>
            <person name="Lindquist E."/>
            <person name="Lucas S."/>
            <person name="Luebeck M."/>
            <person name="Luebeck P.S."/>
            <person name="Margeot A."/>
            <person name="Metz B."/>
            <person name="Misra M."/>
            <person name="Nevalainen H."/>
            <person name="Omann M."/>
            <person name="Packer N."/>
            <person name="Perrone G."/>
            <person name="Uresti-Rivera E.E."/>
            <person name="Salamov A."/>
            <person name="Schmoll M."/>
            <person name="Seiboth B."/>
            <person name="Shapiro H."/>
            <person name="Sukno S."/>
            <person name="Tamayo-Ramos J.A."/>
            <person name="Tisch D."/>
            <person name="Wiest A."/>
            <person name="Wilkinson H.H."/>
            <person name="Zhang M."/>
            <person name="Coutinho P.M."/>
            <person name="Kenerley C.M."/>
            <person name="Monte E."/>
            <person name="Baker S.E."/>
            <person name="Grigoriev I.V."/>
        </authorList>
    </citation>
    <scope>NUCLEOTIDE SEQUENCE [LARGE SCALE GENOMIC DNA]</scope>
    <source>
        <strain evidence="3">Gv29-8 / FGSC 10586</strain>
    </source>
</reference>
<evidence type="ECO:0000313" key="2">
    <source>
        <dbReference type="EMBL" id="EHK21697.1"/>
    </source>
</evidence>
<feature type="non-terminal residue" evidence="2">
    <location>
        <position position="1"/>
    </location>
</feature>
<dbReference type="VEuPathDB" id="FungiDB:TRIVIDRAFT_151995"/>
<dbReference type="InterPro" id="IPR036259">
    <property type="entry name" value="MFS_trans_sf"/>
</dbReference>
<gene>
    <name evidence="2" type="ORF">TRIVIDRAFT_151995</name>
</gene>
<accession>G9MV42</accession>
<dbReference type="GeneID" id="25788170"/>
<sequence length="90" mass="9790">NVSTISIWWQLPNVILGALSKIFLNVIAYELAYTRTPENMQATVVALFLFMTALISTLGEIPIPAIIDPTLVWAWAAPTIAPAVPAVILE</sequence>
<dbReference type="AlphaFoldDB" id="G9MV42"/>
<dbReference type="HOGENOM" id="CLU_2446640_0_0_1"/>
<keyword evidence="3" id="KW-1185">Reference proteome</keyword>
<feature type="transmembrane region" description="Helical" evidence="1">
    <location>
        <begin position="14"/>
        <end position="32"/>
    </location>
</feature>
<keyword evidence="1" id="KW-0472">Membrane</keyword>
<organism evidence="2 3">
    <name type="scientific">Hypocrea virens (strain Gv29-8 / FGSC 10586)</name>
    <name type="common">Gliocladium virens</name>
    <name type="synonym">Trichoderma virens</name>
    <dbReference type="NCBI Taxonomy" id="413071"/>
    <lineage>
        <taxon>Eukaryota</taxon>
        <taxon>Fungi</taxon>
        <taxon>Dikarya</taxon>
        <taxon>Ascomycota</taxon>
        <taxon>Pezizomycotina</taxon>
        <taxon>Sordariomycetes</taxon>
        <taxon>Hypocreomycetidae</taxon>
        <taxon>Hypocreales</taxon>
        <taxon>Hypocreaceae</taxon>
        <taxon>Trichoderma</taxon>
    </lineage>
</organism>
<keyword evidence="1" id="KW-0812">Transmembrane</keyword>
<dbReference type="EMBL" id="ABDF02000066">
    <property type="protein sequence ID" value="EHK21697.1"/>
    <property type="molecule type" value="Genomic_DNA"/>
</dbReference>
<keyword evidence="1" id="KW-1133">Transmembrane helix</keyword>
<dbReference type="OMA" id="STISIWW"/>
<dbReference type="OrthoDB" id="4773796at2759"/>
<feature type="transmembrane region" description="Helical" evidence="1">
    <location>
        <begin position="44"/>
        <end position="66"/>
    </location>
</feature>
<evidence type="ECO:0000313" key="3">
    <source>
        <dbReference type="Proteomes" id="UP000007115"/>
    </source>
</evidence>
<dbReference type="eggNOG" id="KOG1237">
    <property type="taxonomic scope" value="Eukaryota"/>
</dbReference>
<name>G9MV42_HYPVG</name>
<feature type="transmembrane region" description="Helical" evidence="1">
    <location>
        <begin position="72"/>
        <end position="89"/>
    </location>
</feature>
<dbReference type="Gene3D" id="1.20.1250.20">
    <property type="entry name" value="MFS general substrate transporter like domains"/>
    <property type="match status" value="1"/>
</dbReference>